<dbReference type="PROSITE" id="PS50801">
    <property type="entry name" value="STAS"/>
    <property type="match status" value="1"/>
</dbReference>
<dbReference type="AlphaFoldDB" id="A0A0S6VTN7"/>
<dbReference type="Gene3D" id="3.30.750.24">
    <property type="entry name" value="STAS domain"/>
    <property type="match status" value="1"/>
</dbReference>
<dbReference type="Pfam" id="PF01740">
    <property type="entry name" value="STAS"/>
    <property type="match status" value="1"/>
</dbReference>
<evidence type="ECO:0000259" key="3">
    <source>
        <dbReference type="PROSITE" id="PS50801"/>
    </source>
</evidence>
<dbReference type="InterPro" id="IPR002645">
    <property type="entry name" value="STAS_dom"/>
</dbReference>
<dbReference type="STRING" id="1499966.U14_02032"/>
<evidence type="ECO:0000313" key="5">
    <source>
        <dbReference type="Proteomes" id="UP000030700"/>
    </source>
</evidence>
<gene>
    <name evidence="4" type="ORF">U14_02032</name>
</gene>
<accession>A0A0S6VTN7</accession>
<comment type="similarity">
    <text evidence="1 2">Belongs to the anti-sigma-factor antagonist family.</text>
</comment>
<protein>
    <recommendedName>
        <fullName evidence="2">Anti-sigma factor antagonist</fullName>
    </recommendedName>
</protein>
<evidence type="ECO:0000256" key="1">
    <source>
        <dbReference type="ARBA" id="ARBA00009013"/>
    </source>
</evidence>
<dbReference type="PANTHER" id="PTHR33495">
    <property type="entry name" value="ANTI-SIGMA FACTOR ANTAGONIST TM_1081-RELATED-RELATED"/>
    <property type="match status" value="1"/>
</dbReference>
<dbReference type="Proteomes" id="UP000030700">
    <property type="component" value="Unassembled WGS sequence"/>
</dbReference>
<dbReference type="InterPro" id="IPR003658">
    <property type="entry name" value="Anti-sigma_ant"/>
</dbReference>
<dbReference type="CDD" id="cd07043">
    <property type="entry name" value="STAS_anti-anti-sigma_factors"/>
    <property type="match status" value="1"/>
</dbReference>
<keyword evidence="5" id="KW-1185">Reference proteome</keyword>
<dbReference type="InterPro" id="IPR036513">
    <property type="entry name" value="STAS_dom_sf"/>
</dbReference>
<dbReference type="GO" id="GO:0043856">
    <property type="term" value="F:anti-sigma factor antagonist activity"/>
    <property type="evidence" value="ECO:0007669"/>
    <property type="project" value="InterPro"/>
</dbReference>
<dbReference type="HOGENOM" id="CLU_115403_9_3_0"/>
<dbReference type="NCBIfam" id="TIGR00377">
    <property type="entry name" value="ant_ant_sig"/>
    <property type="match status" value="1"/>
</dbReference>
<evidence type="ECO:0000313" key="4">
    <source>
        <dbReference type="EMBL" id="GAK50791.1"/>
    </source>
</evidence>
<evidence type="ECO:0000256" key="2">
    <source>
        <dbReference type="RuleBase" id="RU003749"/>
    </source>
</evidence>
<proteinExistence type="inferred from homology"/>
<dbReference type="SUPFAM" id="SSF52091">
    <property type="entry name" value="SpoIIaa-like"/>
    <property type="match status" value="1"/>
</dbReference>
<organism evidence="4">
    <name type="scientific">Candidatus Moduliflexus flocculans</name>
    <dbReference type="NCBI Taxonomy" id="1499966"/>
    <lineage>
        <taxon>Bacteria</taxon>
        <taxon>Candidatus Moduliflexota</taxon>
        <taxon>Candidatus Moduliflexia</taxon>
        <taxon>Candidatus Moduliflexales</taxon>
        <taxon>Candidatus Moduliflexaceae</taxon>
    </lineage>
</organism>
<reference evidence="4" key="1">
    <citation type="journal article" date="2015" name="PeerJ">
        <title>First genomic representation of candidate bacterial phylum KSB3 points to enhanced environmental sensing as a trigger of wastewater bulking.</title>
        <authorList>
            <person name="Sekiguchi Y."/>
            <person name="Ohashi A."/>
            <person name="Parks D.H."/>
            <person name="Yamauchi T."/>
            <person name="Tyson G.W."/>
            <person name="Hugenholtz P."/>
        </authorList>
    </citation>
    <scope>NUCLEOTIDE SEQUENCE [LARGE SCALE GENOMIC DNA]</scope>
</reference>
<sequence length="117" mass="13273">MQHDFTIELIGIHTDVLLITLKGSLDSVSAYHLQEQVQQAITEGAKHIIADFHDTEYLSSAGIGVFSALYFHLHKQQGRLIFIQVPPHVIEILQLTHLIHIFPRAETLEQALKKIDE</sequence>
<name>A0A0S6VTN7_9BACT</name>
<feature type="domain" description="STAS" evidence="3">
    <location>
        <begin position="15"/>
        <end position="115"/>
    </location>
</feature>
<dbReference type="EMBL" id="DF820456">
    <property type="protein sequence ID" value="GAK50791.1"/>
    <property type="molecule type" value="Genomic_DNA"/>
</dbReference>